<protein>
    <submittedName>
        <fullName evidence="3">Uncharacterized protein</fullName>
    </submittedName>
</protein>
<proteinExistence type="predicted"/>
<evidence type="ECO:0000313" key="3">
    <source>
        <dbReference type="EMBL" id="RYB92206.1"/>
    </source>
</evidence>
<feature type="compositionally biased region" description="Polar residues" evidence="1">
    <location>
        <begin position="73"/>
        <end position="85"/>
    </location>
</feature>
<evidence type="ECO:0000313" key="4">
    <source>
        <dbReference type="Proteomes" id="UP000291838"/>
    </source>
</evidence>
<feature type="region of interest" description="Disordered" evidence="1">
    <location>
        <begin position="57"/>
        <end position="91"/>
    </location>
</feature>
<organism evidence="3 4">
    <name type="scientific">Nocardioides glacieisoli</name>
    <dbReference type="NCBI Taxonomy" id="1168730"/>
    <lineage>
        <taxon>Bacteria</taxon>
        <taxon>Bacillati</taxon>
        <taxon>Actinomycetota</taxon>
        <taxon>Actinomycetes</taxon>
        <taxon>Propionibacteriales</taxon>
        <taxon>Nocardioidaceae</taxon>
        <taxon>Nocardioides</taxon>
    </lineage>
</organism>
<keyword evidence="2" id="KW-0472">Membrane</keyword>
<evidence type="ECO:0000256" key="2">
    <source>
        <dbReference type="SAM" id="Phobius"/>
    </source>
</evidence>
<keyword evidence="4" id="KW-1185">Reference proteome</keyword>
<keyword evidence="2" id="KW-1133">Transmembrane helix</keyword>
<dbReference type="EMBL" id="SDWS01000002">
    <property type="protein sequence ID" value="RYB92206.1"/>
    <property type="molecule type" value="Genomic_DNA"/>
</dbReference>
<dbReference type="AlphaFoldDB" id="A0A4Q2RU89"/>
<name>A0A4Q2RU89_9ACTN</name>
<dbReference type="Proteomes" id="UP000291838">
    <property type="component" value="Unassembled WGS sequence"/>
</dbReference>
<keyword evidence="2" id="KW-0812">Transmembrane</keyword>
<comment type="caution">
    <text evidence="3">The sequence shown here is derived from an EMBL/GenBank/DDBJ whole genome shotgun (WGS) entry which is preliminary data.</text>
</comment>
<evidence type="ECO:0000256" key="1">
    <source>
        <dbReference type="SAM" id="MobiDB-lite"/>
    </source>
</evidence>
<accession>A0A4Q2RU89</accession>
<sequence length="304" mass="31877">MGTDVDWQHELDSSFGTGHDLPPGHYVAAGRTAVRRRRAASFAIVASMAVGVGAAWASSPGTAPRGDAPVATQGPSPTTDAQPTMSAREARKARLERMREVTREKAEEQGNPATLTYEGLVLSTGAGPVLERVANPMGYPAGMGRSVGIRVMMYETEYYSLLTAHPDDSSSMTTVRATGDFDGWLDQAVRSRTTLDVANGVTPSSGDTSGQPWLVLDGSGNVATARPGVVISEQRADVDLGESFGAGATETGVVRLVVDGRSEFAAYRVIDGTLDVIPAGGTFDSMAAFIDWARGQYSSGAGMR</sequence>
<dbReference type="RefSeq" id="WP_129473811.1">
    <property type="nucleotide sequence ID" value="NZ_SDWS01000002.1"/>
</dbReference>
<feature type="transmembrane region" description="Helical" evidence="2">
    <location>
        <begin position="39"/>
        <end position="57"/>
    </location>
</feature>
<reference evidence="3 4" key="1">
    <citation type="submission" date="2019-01" db="EMBL/GenBank/DDBJ databases">
        <title>Novel species of Nocardioides.</title>
        <authorList>
            <person name="Liu Q."/>
            <person name="Xin Y.-H."/>
        </authorList>
    </citation>
    <scope>NUCLEOTIDE SEQUENCE [LARGE SCALE GENOMIC DNA]</scope>
    <source>
        <strain evidence="3 4">HLT3-15</strain>
    </source>
</reference>
<gene>
    <name evidence="3" type="ORF">EUA06_04330</name>
</gene>
<dbReference type="OrthoDB" id="3774651at2"/>